<dbReference type="AlphaFoldDB" id="A0A6J4I4B2"/>
<reference evidence="1" key="1">
    <citation type="submission" date="2020-02" db="EMBL/GenBank/DDBJ databases">
        <authorList>
            <person name="Meier V. D."/>
        </authorList>
    </citation>
    <scope>NUCLEOTIDE SEQUENCE</scope>
    <source>
        <strain evidence="1">AVDCRST_MAG56</strain>
    </source>
</reference>
<accession>A0A6J4I4B2</accession>
<proteinExistence type="predicted"/>
<protein>
    <submittedName>
        <fullName evidence="1">Uncharacterized protein</fullName>
    </submittedName>
</protein>
<gene>
    <name evidence="1" type="ORF">AVDCRST_MAG56-1377</name>
</gene>
<name>A0A6J4I4B2_9SPHI</name>
<organism evidence="1">
    <name type="scientific">uncultured Cytophagales bacterium</name>
    <dbReference type="NCBI Taxonomy" id="158755"/>
    <lineage>
        <taxon>Bacteria</taxon>
        <taxon>Pseudomonadati</taxon>
        <taxon>Bacteroidota</taxon>
        <taxon>Sphingobacteriia</taxon>
        <taxon>Sphingobacteriales</taxon>
        <taxon>environmental samples</taxon>
    </lineage>
</organism>
<sequence length="38" mass="4506">MKMNRMKKMDGRRLVWRRGEPAFAAPFPDNACPHPHKK</sequence>
<evidence type="ECO:0000313" key="1">
    <source>
        <dbReference type="EMBL" id="CAA9240092.1"/>
    </source>
</evidence>
<dbReference type="EMBL" id="CADCTQ010000128">
    <property type="protein sequence ID" value="CAA9240092.1"/>
    <property type="molecule type" value="Genomic_DNA"/>
</dbReference>